<reference evidence="1" key="1">
    <citation type="journal article" date="2023" name="J. Vet. Diagn. Invest.">
        <title>Oxytetracycline-resistant Paenibacillus larvae identified in commercial beekeeping operations in Saskatchewan using pooled honey sampling.</title>
        <authorList>
            <person name="Obshta O."/>
            <person name="Zabrodski M.W."/>
            <person name="Soomro T."/>
            <person name="Wilson G."/>
            <person name="Masood F."/>
            <person name="Thebeau J."/>
            <person name="Silva M.C.B."/>
            <person name="Biganski S."/>
            <person name="Kozii I.V."/>
            <person name="Koziy R.V."/>
            <person name="Raza M.F."/>
            <person name="Jose M.S."/>
            <person name="Simko E."/>
            <person name="Wood S.C."/>
        </authorList>
    </citation>
    <scope>NUCLEOTIDE SEQUENCE</scope>
    <source>
        <strain evidence="1">PL001</strain>
    </source>
</reference>
<name>A0AAP5JXC9_9BACL</name>
<evidence type="ECO:0000313" key="2">
    <source>
        <dbReference type="Proteomes" id="UP001259239"/>
    </source>
</evidence>
<reference evidence="1" key="2">
    <citation type="submission" date="2023-03" db="EMBL/GenBank/DDBJ databases">
        <authorList>
            <person name="Obshta O."/>
            <person name="Zabrodski M.W."/>
            <person name="Soomro T."/>
            <person name="Wilson G."/>
            <person name="Masood F."/>
            <person name="Thebeau J."/>
            <person name="Bezerra Da Silva M.C."/>
            <person name="Raza F."/>
            <person name="Biganski S."/>
            <person name="Jose M."/>
            <person name="Camilli M."/>
            <person name="Kozii I.V."/>
            <person name="Kozii R.V."/>
            <person name="Simko E."/>
            <person name="Wood S.C."/>
        </authorList>
    </citation>
    <scope>NUCLEOTIDE SEQUENCE</scope>
    <source>
        <strain evidence="1">PL001</strain>
    </source>
</reference>
<protein>
    <submittedName>
        <fullName evidence="1">Uncharacterized protein</fullName>
    </submittedName>
</protein>
<evidence type="ECO:0000313" key="1">
    <source>
        <dbReference type="EMBL" id="MDT2253773.1"/>
    </source>
</evidence>
<dbReference type="AlphaFoldDB" id="A0AAP5JXC9"/>
<dbReference type="RefSeq" id="WP_311847779.1">
    <property type="nucleotide sequence ID" value="NZ_JARQGS010000002.1"/>
</dbReference>
<accession>A0AAP5JXC9</accession>
<dbReference type="EMBL" id="JARQGV010000004">
    <property type="protein sequence ID" value="MDT2253773.1"/>
    <property type="molecule type" value="Genomic_DNA"/>
</dbReference>
<proteinExistence type="predicted"/>
<sequence length="57" mass="6261">MAPQIRKPSGDSREEILAIPSTLLLNSSEGTANKIAVEMVLVIANTKPMKKKIKDRK</sequence>
<comment type="caution">
    <text evidence="1">The sequence shown here is derived from an EMBL/GenBank/DDBJ whole genome shotgun (WGS) entry which is preliminary data.</text>
</comment>
<organism evidence="1 2">
    <name type="scientific">Paenibacillus larvae</name>
    <dbReference type="NCBI Taxonomy" id="1464"/>
    <lineage>
        <taxon>Bacteria</taxon>
        <taxon>Bacillati</taxon>
        <taxon>Bacillota</taxon>
        <taxon>Bacilli</taxon>
        <taxon>Bacillales</taxon>
        <taxon>Paenibacillaceae</taxon>
        <taxon>Paenibacillus</taxon>
    </lineage>
</organism>
<dbReference type="Proteomes" id="UP001259239">
    <property type="component" value="Unassembled WGS sequence"/>
</dbReference>
<gene>
    <name evidence="1" type="ORF">P7H09_21715</name>
</gene>